<dbReference type="InterPro" id="IPR000531">
    <property type="entry name" value="Beta-barrel_TonB"/>
</dbReference>
<keyword evidence="6 8" id="KW-0472">Membrane</keyword>
<dbReference type="Pfam" id="PF00593">
    <property type="entry name" value="TonB_dep_Rec_b-barrel"/>
    <property type="match status" value="1"/>
</dbReference>
<feature type="domain" description="TonB-dependent receptor-like beta-barrel" evidence="10">
    <location>
        <begin position="383"/>
        <end position="811"/>
    </location>
</feature>
<dbReference type="InterPro" id="IPR037066">
    <property type="entry name" value="Plug_dom_sf"/>
</dbReference>
<keyword evidence="3 8" id="KW-1134">Transmembrane beta strand</keyword>
<evidence type="ECO:0000259" key="11">
    <source>
        <dbReference type="Pfam" id="PF07715"/>
    </source>
</evidence>
<feature type="domain" description="TonB-dependent receptor plug" evidence="11">
    <location>
        <begin position="64"/>
        <end position="185"/>
    </location>
</feature>
<dbReference type="EMBL" id="SNYM01000003">
    <property type="protein sequence ID" value="TDQ49694.1"/>
    <property type="molecule type" value="Genomic_DNA"/>
</dbReference>
<keyword evidence="12" id="KW-0675">Receptor</keyword>
<evidence type="ECO:0000256" key="3">
    <source>
        <dbReference type="ARBA" id="ARBA00022452"/>
    </source>
</evidence>
<evidence type="ECO:0000256" key="4">
    <source>
        <dbReference type="ARBA" id="ARBA00022692"/>
    </source>
</evidence>
<dbReference type="InterPro" id="IPR036942">
    <property type="entry name" value="Beta-barrel_TonB_sf"/>
</dbReference>
<dbReference type="RefSeq" id="WP_133588231.1">
    <property type="nucleotide sequence ID" value="NZ_CP037953.1"/>
</dbReference>
<comment type="similarity">
    <text evidence="8 9">Belongs to the TonB-dependent receptor family.</text>
</comment>
<evidence type="ECO:0000313" key="12">
    <source>
        <dbReference type="EMBL" id="TDQ49694.1"/>
    </source>
</evidence>
<organism evidence="12 13">
    <name type="scientific">Permianibacter aggregans</name>
    <dbReference type="NCBI Taxonomy" id="1510150"/>
    <lineage>
        <taxon>Bacteria</taxon>
        <taxon>Pseudomonadati</taxon>
        <taxon>Pseudomonadota</taxon>
        <taxon>Gammaproteobacteria</taxon>
        <taxon>Pseudomonadales</taxon>
        <taxon>Pseudomonadaceae</taxon>
        <taxon>Permianibacter</taxon>
    </lineage>
</organism>
<keyword evidence="13" id="KW-1185">Reference proteome</keyword>
<dbReference type="GO" id="GO:0009279">
    <property type="term" value="C:cell outer membrane"/>
    <property type="evidence" value="ECO:0007669"/>
    <property type="project" value="UniProtKB-SubCell"/>
</dbReference>
<evidence type="ECO:0000256" key="5">
    <source>
        <dbReference type="ARBA" id="ARBA00023077"/>
    </source>
</evidence>
<dbReference type="InterPro" id="IPR012910">
    <property type="entry name" value="Plug_dom"/>
</dbReference>
<keyword evidence="7 8" id="KW-0998">Cell outer membrane</keyword>
<evidence type="ECO:0000256" key="7">
    <source>
        <dbReference type="ARBA" id="ARBA00023237"/>
    </source>
</evidence>
<keyword evidence="4 8" id="KW-0812">Transmembrane</keyword>
<name>A0A4R6V111_9GAMM</name>
<keyword evidence="5 9" id="KW-0798">TonB box</keyword>
<proteinExistence type="inferred from homology"/>
<protein>
    <submittedName>
        <fullName evidence="12">Iron complex outermembrane receptor protein</fullName>
    </submittedName>
</protein>
<dbReference type="PANTHER" id="PTHR47234">
    <property type="match status" value="1"/>
</dbReference>
<gene>
    <name evidence="12" type="ORF">EV696_10362</name>
</gene>
<reference evidence="12 13" key="1">
    <citation type="submission" date="2019-03" db="EMBL/GenBank/DDBJ databases">
        <title>Genomic Encyclopedia of Type Strains, Phase IV (KMG-IV): sequencing the most valuable type-strain genomes for metagenomic binning, comparative biology and taxonomic classification.</title>
        <authorList>
            <person name="Goeker M."/>
        </authorList>
    </citation>
    <scope>NUCLEOTIDE SEQUENCE [LARGE SCALE GENOMIC DNA]</scope>
    <source>
        <strain evidence="12 13">DSM 103792</strain>
    </source>
</reference>
<dbReference type="InterPro" id="IPR039426">
    <property type="entry name" value="TonB-dep_rcpt-like"/>
</dbReference>
<comment type="subcellular location">
    <subcellularLocation>
        <location evidence="1 8">Cell outer membrane</location>
        <topology evidence="1 8">Multi-pass membrane protein</topology>
    </subcellularLocation>
</comment>
<dbReference type="Gene3D" id="2.40.170.20">
    <property type="entry name" value="TonB-dependent receptor, beta-barrel domain"/>
    <property type="match status" value="1"/>
</dbReference>
<keyword evidence="2 8" id="KW-0813">Transport</keyword>
<dbReference type="AlphaFoldDB" id="A0A4R6V111"/>
<sequence>MNHKYSQVEESPSFKRAVLAASIALAIGPFAVVHADDAEGEEKKEVEVERVSVLGTRAAPRSATESAVPIDIIRAEDFTNQGLIDMNDMISSVVPSYNINAQPISDAATLVRPANLRGLAPDHTLVLVNGVRRHRSAVITFLGGGLSDGAQGPDISLIPGIAIKSVEVLRDGAAAQYGSDAIAGVMNFNLRNNAQGVEFEVKHGEYFEGDGTNTVYSANIGLPLTDQGFFNVSYEFKQADPTDRSIQRADAQALTDAGNTNVANPAQVWGLPETHRDFKLFVNSGLDLGNGKEAYMFGNWAERNVEGGFFFRNPNTRSGVFSGDGGQTLLVGDLTPNDSNSCPTINIVNDVPDPVALAQVQADPNCWTFYERYPGGFTPRFGGIVVDGSIALGTKGEWGDSWFYDISFYAGRSEVEFYINNTVNASMGPDSPSSFKPGAYTQIEKAFNFDISKPMEPAWADSANLAAGFEMREDTFEITAGDTPSFLDGPLTDQGFSIGSNGFPGFKPEDAGSFDRQNWAIYVDYELSPTENLFTSVALRHEDYDDFGTTTNWKWSGRWQVIDSLSLRAAASTGFRAPTVGQNNVRNVTTQFTPQGLQDQATLPPTHPVSVLKGGEPLEPEESVNYSLGMAFEHEDLFITLDLFKIEVTDRISQTSPLALSPAERALLVSQGVRDAASLSSVVYFTNDFDTTTEGFDLVVSYSWEMLGGDSNLMWLLNRTQTTVDDFNPANIAPEKIRTLEEGLPEWRSTLTMRQNWDKLGGFIRANFYDEYYEDHLNSALPIEAGAELTFDIEASYRFTENLAGAIGAQNFTDEYPDRNPWDFIAGAAYPSTSPMGFMGGYYYFRLNYQF</sequence>
<evidence type="ECO:0000256" key="6">
    <source>
        <dbReference type="ARBA" id="ARBA00023136"/>
    </source>
</evidence>
<dbReference type="Gene3D" id="2.170.130.10">
    <property type="entry name" value="TonB-dependent receptor, plug domain"/>
    <property type="match status" value="1"/>
</dbReference>
<accession>A0A4R6V111</accession>
<evidence type="ECO:0000256" key="9">
    <source>
        <dbReference type="RuleBase" id="RU003357"/>
    </source>
</evidence>
<comment type="caution">
    <text evidence="12">The sequence shown here is derived from an EMBL/GenBank/DDBJ whole genome shotgun (WGS) entry which is preliminary data.</text>
</comment>
<dbReference type="Proteomes" id="UP000295375">
    <property type="component" value="Unassembled WGS sequence"/>
</dbReference>
<evidence type="ECO:0000256" key="8">
    <source>
        <dbReference type="PROSITE-ProRule" id="PRU01360"/>
    </source>
</evidence>
<dbReference type="Pfam" id="PF07715">
    <property type="entry name" value="Plug"/>
    <property type="match status" value="1"/>
</dbReference>
<evidence type="ECO:0000256" key="1">
    <source>
        <dbReference type="ARBA" id="ARBA00004571"/>
    </source>
</evidence>
<evidence type="ECO:0000313" key="13">
    <source>
        <dbReference type="Proteomes" id="UP000295375"/>
    </source>
</evidence>
<dbReference type="PANTHER" id="PTHR47234:SF3">
    <property type="entry name" value="SECRETIN_TONB SHORT N-TERMINAL DOMAIN-CONTAINING PROTEIN"/>
    <property type="match status" value="1"/>
</dbReference>
<evidence type="ECO:0000259" key="10">
    <source>
        <dbReference type="Pfam" id="PF00593"/>
    </source>
</evidence>
<dbReference type="PROSITE" id="PS52016">
    <property type="entry name" value="TONB_DEPENDENT_REC_3"/>
    <property type="match status" value="1"/>
</dbReference>
<dbReference type="SUPFAM" id="SSF56935">
    <property type="entry name" value="Porins"/>
    <property type="match status" value="1"/>
</dbReference>
<dbReference type="OrthoDB" id="9805434at2"/>
<evidence type="ECO:0000256" key="2">
    <source>
        <dbReference type="ARBA" id="ARBA00022448"/>
    </source>
</evidence>